<comment type="caution">
    <text evidence="1">The sequence shown here is derived from an EMBL/GenBank/DDBJ whole genome shotgun (WGS) entry which is preliminary data.</text>
</comment>
<dbReference type="Proteomes" id="UP000827976">
    <property type="component" value="Chromosome 5"/>
</dbReference>
<evidence type="ECO:0000313" key="1">
    <source>
        <dbReference type="EMBL" id="KAH7684366.1"/>
    </source>
</evidence>
<reference evidence="2" key="1">
    <citation type="journal article" date="2022" name="Nat. Commun.">
        <title>Chromosome evolution and the genetic basis of agronomically important traits in greater yam.</title>
        <authorList>
            <person name="Bredeson J.V."/>
            <person name="Lyons J.B."/>
            <person name="Oniyinde I.O."/>
            <person name="Okereke N.R."/>
            <person name="Kolade O."/>
            <person name="Nnabue I."/>
            <person name="Nwadili C.O."/>
            <person name="Hribova E."/>
            <person name="Parker M."/>
            <person name="Nwogha J."/>
            <person name="Shu S."/>
            <person name="Carlson J."/>
            <person name="Kariba R."/>
            <person name="Muthemba S."/>
            <person name="Knop K."/>
            <person name="Barton G.J."/>
            <person name="Sherwood A.V."/>
            <person name="Lopez-Montes A."/>
            <person name="Asiedu R."/>
            <person name="Jamnadass R."/>
            <person name="Muchugi A."/>
            <person name="Goodstein D."/>
            <person name="Egesi C.N."/>
            <person name="Featherston J."/>
            <person name="Asfaw A."/>
            <person name="Simpson G.G."/>
            <person name="Dolezel J."/>
            <person name="Hendre P.S."/>
            <person name="Van Deynze A."/>
            <person name="Kumar P.L."/>
            <person name="Obidiegwu J.E."/>
            <person name="Bhattacharjee R."/>
            <person name="Rokhsar D.S."/>
        </authorList>
    </citation>
    <scope>NUCLEOTIDE SEQUENCE [LARGE SCALE GENOMIC DNA]</scope>
    <source>
        <strain evidence="2">cv. TDa95/00328</strain>
    </source>
</reference>
<keyword evidence="1" id="KW-0808">Transferase</keyword>
<gene>
    <name evidence="1" type="ORF">IHE45_05G237000</name>
</gene>
<name>A0ACB7W9V2_DIOAL</name>
<keyword evidence="2" id="KW-1185">Reference proteome</keyword>
<evidence type="ECO:0000313" key="2">
    <source>
        <dbReference type="Proteomes" id="UP000827976"/>
    </source>
</evidence>
<proteinExistence type="predicted"/>
<protein>
    <submittedName>
        <fullName evidence="1">ATPase domain of HSP90 chaperone/DNA topoisomerase II/histidine kinase protein</fullName>
    </submittedName>
</protein>
<organism evidence="1 2">
    <name type="scientific">Dioscorea alata</name>
    <name type="common">Purple yam</name>
    <dbReference type="NCBI Taxonomy" id="55571"/>
    <lineage>
        <taxon>Eukaryota</taxon>
        <taxon>Viridiplantae</taxon>
        <taxon>Streptophyta</taxon>
        <taxon>Embryophyta</taxon>
        <taxon>Tracheophyta</taxon>
        <taxon>Spermatophyta</taxon>
        <taxon>Magnoliopsida</taxon>
        <taxon>Liliopsida</taxon>
        <taxon>Dioscoreales</taxon>
        <taxon>Dioscoreaceae</taxon>
        <taxon>Dioscorea</taxon>
    </lineage>
</organism>
<accession>A0ACB7W9V2</accession>
<sequence length="771" mass="87790">MKPLLNLNEPAVDGEIASYVMLQKDDKPICRTTCINLPFEPPACWSISGFQSSKIYLQSELPLCRLYPEPENYNQKKEWGRFLHFLWKNNVAAIVKSDICEFYILASNESPQFTHAVVPYYMRKGHIKSHGLVRNSGVCQRELKSSIHSENQQKFCSQSGEGIDHSQGRRSRAADRLPPVVSDKKVNSSHELKAPLPTRDSSRNFTEALSMPIKPVKSVHKNFVRTDPSYLRTLSQTHAGWIFGAMAELVDNSKDAGAKRLDISITNLYSKKDEKRIPVLSVIDDGHGMHHTDIVRMVSFGHKLPNEGRQDHIGRFGIGFKTGAMKLGRDVLVLTQTSTSRSVAFLSESFNKDKENLEIPLITYCKKGHYMEVDLNIQSDATAEYNLNAIKEFSPFNEYFIGEKLGFFGEFGTGTQIYIWNLDRWGSESSDYTLEWDDAETNKSSQGSQSNIWIRSRRVRSRPGQISREVPLDYSLHAYLEVIFLDPRMKIYIQGSLVKSRPLAKSLNKTFVVQGNVKDVALQLTLGRSQVEWERLNCGIFLYWHGRLIEAYKRVGSMVHNADIGRGVIGVIDVTDLVDENHDQVWVLNNKQGFQDCEAYAELEDWLGVNATKYWDDNFDRIDLKKGGAKYEPDHEWVQCDKCRKWRILPCGFDATSLPPEWFCCMPPFKGLCDSPEEHMDRGVIAVSLKRSGYGTETLTAECNKSKPKKSKSTSVVTHEISKRTDGDVKRKPRNYHRGDSGEDSTETEDETYRPVLKRLRRGPPRSCKPS</sequence>
<keyword evidence="1" id="KW-0418">Kinase</keyword>
<dbReference type="EMBL" id="CM037015">
    <property type="protein sequence ID" value="KAH7684366.1"/>
    <property type="molecule type" value="Genomic_DNA"/>
</dbReference>